<reference evidence="3" key="1">
    <citation type="journal article" date="2019" name="Int. J. Syst. Evol. Microbiol.">
        <title>The Global Catalogue of Microorganisms (GCM) 10K type strain sequencing project: providing services to taxonomists for standard genome sequencing and annotation.</title>
        <authorList>
            <consortium name="The Broad Institute Genomics Platform"/>
            <consortium name="The Broad Institute Genome Sequencing Center for Infectious Disease"/>
            <person name="Wu L."/>
            <person name="Ma J."/>
        </authorList>
    </citation>
    <scope>NUCLEOTIDE SEQUENCE [LARGE SCALE GENOMIC DNA]</scope>
    <source>
        <strain evidence="3">JCM 16548</strain>
    </source>
</reference>
<dbReference type="SUPFAM" id="SSF55729">
    <property type="entry name" value="Acyl-CoA N-acyltransferases (Nat)"/>
    <property type="match status" value="1"/>
</dbReference>
<sequence length="165" mass="18191">MLVRKAVLGDEAGIARVHVASWRETYGDLFDERFFGEEMLERRLCFWRDYLQLSPRPGRMAVAVDAGHIVGFANAGDSVGQDAEHGNPVACPLTLFSIYLMEVGHGTGVGQQLLDAIIGQEPAQLWVLGANHRAIAFYQRNGFKFDGAESTDAANPALVEKRMVR</sequence>
<evidence type="ECO:0000313" key="3">
    <source>
        <dbReference type="Proteomes" id="UP001500051"/>
    </source>
</evidence>
<dbReference type="PROSITE" id="PS51186">
    <property type="entry name" value="GNAT"/>
    <property type="match status" value="1"/>
</dbReference>
<dbReference type="InterPro" id="IPR000182">
    <property type="entry name" value="GNAT_dom"/>
</dbReference>
<dbReference type="InterPro" id="IPR016181">
    <property type="entry name" value="Acyl_CoA_acyltransferase"/>
</dbReference>
<keyword evidence="3" id="KW-1185">Reference proteome</keyword>
<gene>
    <name evidence="2" type="ORF">GCM10022204_23020</name>
</gene>
<dbReference type="Pfam" id="PF13508">
    <property type="entry name" value="Acetyltransf_7"/>
    <property type="match status" value="1"/>
</dbReference>
<name>A0ABP7DI96_9ACTN</name>
<organism evidence="2 3">
    <name type="scientific">Microlunatus aurantiacus</name>
    <dbReference type="NCBI Taxonomy" id="446786"/>
    <lineage>
        <taxon>Bacteria</taxon>
        <taxon>Bacillati</taxon>
        <taxon>Actinomycetota</taxon>
        <taxon>Actinomycetes</taxon>
        <taxon>Propionibacteriales</taxon>
        <taxon>Propionibacteriaceae</taxon>
        <taxon>Microlunatus</taxon>
    </lineage>
</organism>
<accession>A0ABP7DI96</accession>
<dbReference type="EMBL" id="BAAAYX010000008">
    <property type="protein sequence ID" value="GAA3704984.1"/>
    <property type="molecule type" value="Genomic_DNA"/>
</dbReference>
<comment type="caution">
    <text evidence="2">The sequence shown here is derived from an EMBL/GenBank/DDBJ whole genome shotgun (WGS) entry which is preliminary data.</text>
</comment>
<dbReference type="Proteomes" id="UP001500051">
    <property type="component" value="Unassembled WGS sequence"/>
</dbReference>
<feature type="domain" description="N-acetyltransferase" evidence="1">
    <location>
        <begin position="1"/>
        <end position="165"/>
    </location>
</feature>
<dbReference type="Gene3D" id="3.40.630.30">
    <property type="match status" value="1"/>
</dbReference>
<proteinExistence type="predicted"/>
<evidence type="ECO:0000259" key="1">
    <source>
        <dbReference type="PROSITE" id="PS51186"/>
    </source>
</evidence>
<dbReference type="RefSeq" id="WP_344812505.1">
    <property type="nucleotide sequence ID" value="NZ_BAAAYX010000008.1"/>
</dbReference>
<evidence type="ECO:0000313" key="2">
    <source>
        <dbReference type="EMBL" id="GAA3704984.1"/>
    </source>
</evidence>
<protein>
    <submittedName>
        <fullName evidence="2">GNAT family N-acetyltransferase</fullName>
    </submittedName>
</protein>